<accession>A0A3D9XTL4</accession>
<feature type="region of interest" description="Disordered" evidence="1">
    <location>
        <begin position="112"/>
        <end position="134"/>
    </location>
</feature>
<dbReference type="Pfam" id="PF05119">
    <property type="entry name" value="Terminase_4"/>
    <property type="match status" value="1"/>
</dbReference>
<evidence type="ECO:0000256" key="1">
    <source>
        <dbReference type="SAM" id="MobiDB-lite"/>
    </source>
</evidence>
<sequence length="134" mass="14800">MSKHLRGVKPAVHPDQEPLTKAPKAPAYFSPYAVQEWKRILPMLIARKLICKADLGLVEDLCIARGYIRQIETERKQAGGVIDKVTFGILNRAILSARQLAANLGLDPVSRARLGAGPDQPDPNARPNPLSFRR</sequence>
<dbReference type="InterPro" id="IPR006448">
    <property type="entry name" value="Phage_term_ssu_P27"/>
</dbReference>
<name>A0A3D9XTL4_PARVE</name>
<gene>
    <name evidence="2" type="ORF">BDD41_2985</name>
</gene>
<dbReference type="RefSeq" id="WP_116222230.1">
    <property type="nucleotide sequence ID" value="NZ_CP038197.1"/>
</dbReference>
<comment type="caution">
    <text evidence="2">The sequence shown here is derived from an EMBL/GenBank/DDBJ whole genome shotgun (WGS) entry which is preliminary data.</text>
</comment>
<proteinExistence type="predicted"/>
<protein>
    <submittedName>
        <fullName evidence="2">P27 family predicted phage terminase small subunit</fullName>
    </submittedName>
</protein>
<evidence type="ECO:0000313" key="3">
    <source>
        <dbReference type="Proteomes" id="UP000256941"/>
    </source>
</evidence>
<dbReference type="AlphaFoldDB" id="A0A3D9XTL4"/>
<dbReference type="EMBL" id="QTUJ01000002">
    <property type="protein sequence ID" value="REF70259.1"/>
    <property type="molecule type" value="Genomic_DNA"/>
</dbReference>
<dbReference type="Proteomes" id="UP000256941">
    <property type="component" value="Unassembled WGS sequence"/>
</dbReference>
<reference evidence="2 3" key="1">
    <citation type="submission" date="2018-08" db="EMBL/GenBank/DDBJ databases">
        <title>Genomic Encyclopedia of Archaeal and Bacterial Type Strains, Phase II (KMG-II): from individual species to whole genera.</title>
        <authorList>
            <person name="Goeker M."/>
        </authorList>
    </citation>
    <scope>NUCLEOTIDE SEQUENCE [LARGE SCALE GENOMIC DNA]</scope>
    <source>
        <strain evidence="2 3">DSM 17099</strain>
    </source>
</reference>
<evidence type="ECO:0000313" key="2">
    <source>
        <dbReference type="EMBL" id="REF70259.1"/>
    </source>
</evidence>
<organism evidence="2 3">
    <name type="scientific">Paracoccus versutus</name>
    <name type="common">Thiobacillus versutus</name>
    <dbReference type="NCBI Taxonomy" id="34007"/>
    <lineage>
        <taxon>Bacteria</taxon>
        <taxon>Pseudomonadati</taxon>
        <taxon>Pseudomonadota</taxon>
        <taxon>Alphaproteobacteria</taxon>
        <taxon>Rhodobacterales</taxon>
        <taxon>Paracoccaceae</taxon>
        <taxon>Paracoccus</taxon>
    </lineage>
</organism>